<feature type="compositionally biased region" description="Polar residues" evidence="7">
    <location>
        <begin position="668"/>
        <end position="685"/>
    </location>
</feature>
<keyword evidence="2 6" id="KW-0158">Chromosome</keyword>
<feature type="region of interest" description="Disordered" evidence="7">
    <location>
        <begin position="90"/>
        <end position="111"/>
    </location>
</feature>
<feature type="region of interest" description="Disordered" evidence="7">
    <location>
        <begin position="435"/>
        <end position="467"/>
    </location>
</feature>
<name>A0A9W9CSI6_9PLEO</name>
<comment type="subcellular location">
    <subcellularLocation>
        <location evidence="6">Nucleus</location>
    </subcellularLocation>
    <subcellularLocation>
        <location evidence="6">Chromosome</location>
        <location evidence="6">Telomere</location>
    </subcellularLocation>
</comment>
<dbReference type="InterPro" id="IPR036910">
    <property type="entry name" value="HMG_box_dom_sf"/>
</dbReference>
<feature type="region of interest" description="Disordered" evidence="7">
    <location>
        <begin position="175"/>
        <end position="235"/>
    </location>
</feature>
<dbReference type="Gene3D" id="1.10.30.10">
    <property type="entry name" value="High mobility group box domain"/>
    <property type="match status" value="1"/>
</dbReference>
<evidence type="ECO:0000256" key="3">
    <source>
        <dbReference type="ARBA" id="ARBA00022895"/>
    </source>
</evidence>
<keyword evidence="5" id="KW-0238">DNA-binding</keyword>
<accession>A0A9W9CSI6</accession>
<dbReference type="PANTHER" id="PTHR16466:SF6">
    <property type="entry name" value="TELOMERIC REPEAT-BINDING FACTOR 2-INTERACTING PROTEIN 1"/>
    <property type="match status" value="1"/>
</dbReference>
<gene>
    <name evidence="9" type="ORF">N0V83_000854</name>
</gene>
<dbReference type="CDD" id="cd11655">
    <property type="entry name" value="rap1_myb-like"/>
    <property type="match status" value="1"/>
</dbReference>
<dbReference type="CDD" id="cd00084">
    <property type="entry name" value="HMG-box_SF"/>
    <property type="match status" value="1"/>
</dbReference>
<sequence length="782" mass="87831">MAAPTIYQDVAEDVELDGLGQLFAGKKFWVAQRVPTRHRLLDDIRANGGEIVLLEKNADYLIADHFRRDCPPGSISYEFVEKSIKEGEIRNPEDHRCGPPLGEARAPGAINRPTKSGRALYTAEEDRILYKWVRDAELAGGLASGNEIYKQLEAKYPRHTWQSWRDHYLKHVRNRPPSAFNIPDNAPPSPPSDQSNERAPVASSSRHNEQPAAKKELNQSTNKVSGPGKARTKDDIGVDELAGMFSSEDWEELYAFVDIIDDLAGQERYHASWASWAENQANQTAEQWRQYYEKVVRPQWLRDPVSKREQIKKKMEKKHDGSSQGQSQSFTQVQHEEIDDNDEEATLVAPISKETAPETHEPSESEDEYFEQLLTAGRNNQDAAAYIHYAREQKWPTWHAQPGLDYTELHKVLLSRWRSLSEERKAPYIAMGSAKEKRVTEDATKLSSAEVKLPSSSTARHESPKYLTEQYEKAMKRIRGDDIAEEQVGEGSSRPIKRRKSASATPTVDDGAQQPEPIGTQEQPLEISSAEELSDTSQSAIIDDPSQEQIRQEIMQAFNTRNAMVESNEEEEEGNITASIESDELSEPDRLPSPPEGEDIESTEDLPSNTPTPRATRQKPSNFDTQAIFSSPLREDFSQLPLPPIMQDLRAQQHSQRSYSPALHPESDSTTQSLQEFRRSLNSADLPQQPSYPHLPPPPRTASLLLSPSTPSSTGSGDPDVPLSASEIDDFFSEQYADGYTDDFIVAALKRTRLRPGLAMEVLDAWRRASRCLISGGLEPRG</sequence>
<dbReference type="AlphaFoldDB" id="A0A9W9CSI6"/>
<dbReference type="GO" id="GO:0010833">
    <property type="term" value="P:telomere maintenance via telomere lengthening"/>
    <property type="evidence" value="ECO:0007669"/>
    <property type="project" value="UniProtKB-UniRule"/>
</dbReference>
<dbReference type="Gene3D" id="1.10.10.60">
    <property type="entry name" value="Homeodomain-like"/>
    <property type="match status" value="1"/>
</dbReference>
<feature type="compositionally biased region" description="Low complexity" evidence="7">
    <location>
        <begin position="701"/>
        <end position="716"/>
    </location>
</feature>
<feature type="compositionally biased region" description="Basic and acidic residues" evidence="7">
    <location>
        <begin position="308"/>
        <end position="321"/>
    </location>
</feature>
<dbReference type="OrthoDB" id="435460at2759"/>
<dbReference type="InterPro" id="IPR015010">
    <property type="entry name" value="TERF2IP_Myb"/>
</dbReference>
<comment type="subunit">
    <text evidence="6">Homodimer.</text>
</comment>
<feature type="compositionally biased region" description="Polar residues" evidence="7">
    <location>
        <begin position="650"/>
        <end position="659"/>
    </location>
</feature>
<keyword evidence="4 5" id="KW-0539">Nucleus</keyword>
<proteinExistence type="inferred from homology"/>
<dbReference type="InterPro" id="IPR009071">
    <property type="entry name" value="HMG_box_dom"/>
</dbReference>
<feature type="compositionally biased region" description="Basic and acidic residues" evidence="7">
    <location>
        <begin position="206"/>
        <end position="217"/>
    </location>
</feature>
<dbReference type="EMBL" id="JAPEUY010000001">
    <property type="protein sequence ID" value="KAJ4378024.1"/>
    <property type="molecule type" value="Genomic_DNA"/>
</dbReference>
<dbReference type="InterPro" id="IPR039595">
    <property type="entry name" value="TE2IP/Rap1"/>
</dbReference>
<evidence type="ECO:0000256" key="1">
    <source>
        <dbReference type="ARBA" id="ARBA00010467"/>
    </source>
</evidence>
<evidence type="ECO:0000256" key="5">
    <source>
        <dbReference type="PROSITE-ProRule" id="PRU00267"/>
    </source>
</evidence>
<feature type="region of interest" description="Disordered" evidence="7">
    <location>
        <begin position="308"/>
        <end position="344"/>
    </location>
</feature>
<evidence type="ECO:0000256" key="6">
    <source>
        <dbReference type="RuleBase" id="RU367107"/>
    </source>
</evidence>
<feature type="DNA-binding region" description="HMG box" evidence="5">
    <location>
        <begin position="379"/>
        <end position="447"/>
    </location>
</feature>
<dbReference type="PROSITE" id="PS50118">
    <property type="entry name" value="HMG_BOX_2"/>
    <property type="match status" value="1"/>
</dbReference>
<dbReference type="PANTHER" id="PTHR16466">
    <property type="entry name" value="TELOMERE REPEAT-BINDING FACTOR 2-INTERACTING PROTEIN 1"/>
    <property type="match status" value="1"/>
</dbReference>
<protein>
    <recommendedName>
        <fullName evidence="6">DNA-binding protein RAP1</fullName>
    </recommendedName>
</protein>
<dbReference type="GO" id="GO:0031848">
    <property type="term" value="P:protection from non-homologous end joining at telomere"/>
    <property type="evidence" value="ECO:0007669"/>
    <property type="project" value="TreeGrafter"/>
</dbReference>
<dbReference type="Pfam" id="PF08914">
    <property type="entry name" value="Myb_Rap1"/>
    <property type="match status" value="1"/>
</dbReference>
<dbReference type="Proteomes" id="UP001140560">
    <property type="component" value="Unassembled WGS sequence"/>
</dbReference>
<organism evidence="9 10">
    <name type="scientific">Neocucurbitaria cava</name>
    <dbReference type="NCBI Taxonomy" id="798079"/>
    <lineage>
        <taxon>Eukaryota</taxon>
        <taxon>Fungi</taxon>
        <taxon>Dikarya</taxon>
        <taxon>Ascomycota</taxon>
        <taxon>Pezizomycotina</taxon>
        <taxon>Dothideomycetes</taxon>
        <taxon>Pleosporomycetidae</taxon>
        <taxon>Pleosporales</taxon>
        <taxon>Pleosporineae</taxon>
        <taxon>Cucurbitariaceae</taxon>
        <taxon>Neocucurbitaria</taxon>
    </lineage>
</organism>
<comment type="function">
    <text evidence="6">Involved in the regulation of telomere length, clustering and has a specific role in telomere position effect (TPE).</text>
</comment>
<dbReference type="GO" id="GO:0042162">
    <property type="term" value="F:telomeric DNA binding"/>
    <property type="evidence" value="ECO:0007669"/>
    <property type="project" value="TreeGrafter"/>
</dbReference>
<evidence type="ECO:0000313" key="9">
    <source>
        <dbReference type="EMBL" id="KAJ4378024.1"/>
    </source>
</evidence>
<dbReference type="SUPFAM" id="SSF46689">
    <property type="entry name" value="Homeodomain-like"/>
    <property type="match status" value="1"/>
</dbReference>
<evidence type="ECO:0000313" key="10">
    <source>
        <dbReference type="Proteomes" id="UP001140560"/>
    </source>
</evidence>
<evidence type="ECO:0000259" key="8">
    <source>
        <dbReference type="PROSITE" id="PS50118"/>
    </source>
</evidence>
<comment type="caution">
    <text evidence="9">The sequence shown here is derived from an EMBL/GenBank/DDBJ whole genome shotgun (WGS) entry which is preliminary data.</text>
</comment>
<comment type="similarity">
    <text evidence="1 6">Belongs to the RAP1 family.</text>
</comment>
<keyword evidence="10" id="KW-1185">Reference proteome</keyword>
<dbReference type="Pfam" id="PF16589">
    <property type="entry name" value="BRCT_2"/>
    <property type="match status" value="1"/>
</dbReference>
<dbReference type="InterPro" id="IPR009057">
    <property type="entry name" value="Homeodomain-like_sf"/>
</dbReference>
<dbReference type="Pfam" id="PF00505">
    <property type="entry name" value="HMG_box"/>
    <property type="match status" value="1"/>
</dbReference>
<feature type="compositionally biased region" description="Polar residues" evidence="7">
    <location>
        <begin position="605"/>
        <end position="629"/>
    </location>
</feature>
<dbReference type="InterPro" id="IPR001357">
    <property type="entry name" value="BRCT_dom"/>
</dbReference>
<evidence type="ECO:0000256" key="7">
    <source>
        <dbReference type="SAM" id="MobiDB-lite"/>
    </source>
</evidence>
<feature type="region of interest" description="Disordered" evidence="7">
    <location>
        <begin position="483"/>
        <end position="725"/>
    </location>
</feature>
<dbReference type="GO" id="GO:0070187">
    <property type="term" value="C:shelterin complex"/>
    <property type="evidence" value="ECO:0007669"/>
    <property type="project" value="TreeGrafter"/>
</dbReference>
<reference evidence="9" key="1">
    <citation type="submission" date="2022-10" db="EMBL/GenBank/DDBJ databases">
        <title>Tapping the CABI collections for fungal endophytes: first genome assemblies for Collariella, Neodidymelliopsis, Ascochyta clinopodiicola, Didymella pomorum, Didymosphaeria variabile, Neocosmospora piperis and Neocucurbitaria cava.</title>
        <authorList>
            <person name="Hill R."/>
        </authorList>
    </citation>
    <scope>NUCLEOTIDE SEQUENCE</scope>
    <source>
        <strain evidence="9">IMI 356814</strain>
    </source>
</reference>
<feature type="compositionally biased region" description="Basic and acidic residues" evidence="7">
    <location>
        <begin position="435"/>
        <end position="444"/>
    </location>
</feature>
<evidence type="ECO:0000256" key="2">
    <source>
        <dbReference type="ARBA" id="ARBA00022454"/>
    </source>
</evidence>
<evidence type="ECO:0000256" key="4">
    <source>
        <dbReference type="ARBA" id="ARBA00023242"/>
    </source>
</evidence>
<dbReference type="SUPFAM" id="SSF47095">
    <property type="entry name" value="HMG-box"/>
    <property type="match status" value="1"/>
</dbReference>
<feature type="domain" description="HMG box" evidence="8">
    <location>
        <begin position="379"/>
        <end position="447"/>
    </location>
</feature>
<keyword evidence="3 6" id="KW-0779">Telomere</keyword>